<feature type="region of interest" description="Disordered" evidence="1">
    <location>
        <begin position="369"/>
        <end position="409"/>
    </location>
</feature>
<comment type="caution">
    <text evidence="3">The sequence shown here is derived from an EMBL/GenBank/DDBJ whole genome shotgun (WGS) entry which is preliminary data.</text>
</comment>
<dbReference type="EMBL" id="JBHSIV010000012">
    <property type="protein sequence ID" value="MFC5063184.1"/>
    <property type="molecule type" value="Genomic_DNA"/>
</dbReference>
<dbReference type="Proteomes" id="UP001595947">
    <property type="component" value="Unassembled WGS sequence"/>
</dbReference>
<evidence type="ECO:0008006" key="5">
    <source>
        <dbReference type="Google" id="ProtNLM"/>
    </source>
</evidence>
<proteinExistence type="predicted"/>
<keyword evidence="2" id="KW-0472">Membrane</keyword>
<evidence type="ECO:0000313" key="3">
    <source>
        <dbReference type="EMBL" id="MFC5063184.1"/>
    </source>
</evidence>
<reference evidence="4" key="1">
    <citation type="journal article" date="2019" name="Int. J. Syst. Evol. Microbiol.">
        <title>The Global Catalogue of Microorganisms (GCM) 10K type strain sequencing project: providing services to taxonomists for standard genome sequencing and annotation.</title>
        <authorList>
            <consortium name="The Broad Institute Genomics Platform"/>
            <consortium name="The Broad Institute Genome Sequencing Center for Infectious Disease"/>
            <person name="Wu L."/>
            <person name="Ma J."/>
        </authorList>
    </citation>
    <scope>NUCLEOTIDE SEQUENCE [LARGE SCALE GENOMIC DNA]</scope>
    <source>
        <strain evidence="4">CGMCC 4.7093</strain>
    </source>
</reference>
<name>A0ABV9YLZ6_9PSEU</name>
<feature type="transmembrane region" description="Helical" evidence="2">
    <location>
        <begin position="177"/>
        <end position="198"/>
    </location>
</feature>
<keyword evidence="2" id="KW-0812">Transmembrane</keyword>
<feature type="transmembrane region" description="Helical" evidence="2">
    <location>
        <begin position="152"/>
        <end position="171"/>
    </location>
</feature>
<evidence type="ECO:0000256" key="2">
    <source>
        <dbReference type="SAM" id="Phobius"/>
    </source>
</evidence>
<accession>A0ABV9YLZ6</accession>
<feature type="transmembrane region" description="Helical" evidence="2">
    <location>
        <begin position="263"/>
        <end position="287"/>
    </location>
</feature>
<feature type="transmembrane region" description="Helical" evidence="2">
    <location>
        <begin position="218"/>
        <end position="251"/>
    </location>
</feature>
<protein>
    <recommendedName>
        <fullName evidence="5">Zinc ribbon domain-containing protein</fullName>
    </recommendedName>
</protein>
<sequence length="439" mass="43285">MGPHPAREPGGSMEQCRQCGGGPVQGGWCRSCGAPAAVSPVGGPPIAGPPGVTTGPPQHAARPAPTALAVRGRAQAMPVLLWAAIGALALAAVLCLVTVLESLTTSGALSTAELQVLASTAGQAAPALGLVGTVWFSLAAWFVALGSRPARAFVLVGAAIGTAALLNGLLVGTLASAALLVLAAAVVLVVVPDARAWFAGPYARPVRGPVSLLVARTAVITAAILAAMGTLVTGVLGLIAVVGGLAAAAGAARSELGSALGGLLGVIGGFALVLALLLGGLTGLLVWATAALGRRSRPARVVVTVLAGLVALGSLLALDATTLPGLVLAAVVVGALWVPDDARHHFGDAPLPAVARGLDRLHATVSAPREAPASSSGWHAASQWPPPAPPETGQAWQAPRREPDERAWSREAAPDAVCALCGTAAPPGSTFCGNCGSRV</sequence>
<keyword evidence="4" id="KW-1185">Reference proteome</keyword>
<feature type="compositionally biased region" description="Basic and acidic residues" evidence="1">
    <location>
        <begin position="399"/>
        <end position="409"/>
    </location>
</feature>
<organism evidence="3 4">
    <name type="scientific">Actinomycetospora atypica</name>
    <dbReference type="NCBI Taxonomy" id="1290095"/>
    <lineage>
        <taxon>Bacteria</taxon>
        <taxon>Bacillati</taxon>
        <taxon>Actinomycetota</taxon>
        <taxon>Actinomycetes</taxon>
        <taxon>Pseudonocardiales</taxon>
        <taxon>Pseudonocardiaceae</taxon>
        <taxon>Actinomycetospora</taxon>
    </lineage>
</organism>
<evidence type="ECO:0000256" key="1">
    <source>
        <dbReference type="SAM" id="MobiDB-lite"/>
    </source>
</evidence>
<feature type="region of interest" description="Disordered" evidence="1">
    <location>
        <begin position="43"/>
        <end position="62"/>
    </location>
</feature>
<feature type="transmembrane region" description="Helical" evidence="2">
    <location>
        <begin position="79"/>
        <end position="100"/>
    </location>
</feature>
<keyword evidence="2" id="KW-1133">Transmembrane helix</keyword>
<feature type="transmembrane region" description="Helical" evidence="2">
    <location>
        <begin position="124"/>
        <end position="145"/>
    </location>
</feature>
<feature type="transmembrane region" description="Helical" evidence="2">
    <location>
        <begin position="299"/>
        <end position="317"/>
    </location>
</feature>
<evidence type="ECO:0000313" key="4">
    <source>
        <dbReference type="Proteomes" id="UP001595947"/>
    </source>
</evidence>
<gene>
    <name evidence="3" type="ORF">ACFPBZ_13275</name>
</gene>